<evidence type="ECO:0000256" key="1">
    <source>
        <dbReference type="ARBA" id="ARBA00004685"/>
    </source>
</evidence>
<protein>
    <submittedName>
        <fullName evidence="3">Unnamed protein product</fullName>
    </submittedName>
</protein>
<dbReference type="AlphaFoldDB" id="A0AAN4YKY5"/>
<proteinExistence type="inferred from homology"/>
<dbReference type="GO" id="GO:0043386">
    <property type="term" value="P:mycotoxin biosynthetic process"/>
    <property type="evidence" value="ECO:0007669"/>
    <property type="project" value="InterPro"/>
</dbReference>
<organism evidence="3 4">
    <name type="scientific">Aspergillus oryzae</name>
    <name type="common">Yellow koji mold</name>
    <dbReference type="NCBI Taxonomy" id="5062"/>
    <lineage>
        <taxon>Eukaryota</taxon>
        <taxon>Fungi</taxon>
        <taxon>Dikarya</taxon>
        <taxon>Ascomycota</taxon>
        <taxon>Pezizomycotina</taxon>
        <taxon>Eurotiomycetes</taxon>
        <taxon>Eurotiomycetidae</taxon>
        <taxon>Eurotiales</taxon>
        <taxon>Aspergillaceae</taxon>
        <taxon>Aspergillus</taxon>
        <taxon>Aspergillus subgen. Circumdati</taxon>
    </lineage>
</organism>
<sequence>MDSLDSLKFPNGTINRDTDMFRHWGMYIHHWAFYPNSNSPLLSDHCIDSIRQALMCHADVSPIPFHINVPARKGIFPRLATTHTCRNFTKIQEWARERFAGEWRVELEPEEAQYVIDTAGFSQDPEEDIQFLYELFPGDKFFKYWREHPYNGGDGV</sequence>
<comment type="similarity">
    <text evidence="2">Belongs to the ustYa family.</text>
</comment>
<evidence type="ECO:0000256" key="2">
    <source>
        <dbReference type="ARBA" id="ARBA00035112"/>
    </source>
</evidence>
<accession>A0AAN4YKY5</accession>
<dbReference type="PANTHER" id="PTHR33365:SF4">
    <property type="entry name" value="CYCLOCHLOROTINE BIOSYNTHESIS PROTEIN O"/>
    <property type="match status" value="1"/>
</dbReference>
<reference evidence="3" key="1">
    <citation type="submission" date="2023-04" db="EMBL/GenBank/DDBJ databases">
        <title>Aspergillus oryzae NBRC 4228.</title>
        <authorList>
            <person name="Ichikawa N."/>
            <person name="Sato H."/>
            <person name="Tonouchi N."/>
        </authorList>
    </citation>
    <scope>NUCLEOTIDE SEQUENCE</scope>
    <source>
        <strain evidence="3">NBRC 4228</strain>
    </source>
</reference>
<dbReference type="EMBL" id="BSYA01000080">
    <property type="protein sequence ID" value="GMG31163.1"/>
    <property type="molecule type" value="Genomic_DNA"/>
</dbReference>
<evidence type="ECO:0000313" key="4">
    <source>
        <dbReference type="Proteomes" id="UP001165205"/>
    </source>
</evidence>
<dbReference type="PANTHER" id="PTHR33365">
    <property type="entry name" value="YALI0B05434P"/>
    <property type="match status" value="1"/>
</dbReference>
<dbReference type="Proteomes" id="UP001165205">
    <property type="component" value="Unassembled WGS sequence"/>
</dbReference>
<evidence type="ECO:0000313" key="3">
    <source>
        <dbReference type="EMBL" id="GMG31163.1"/>
    </source>
</evidence>
<dbReference type="Pfam" id="PF11807">
    <property type="entry name" value="UstYa"/>
    <property type="match status" value="1"/>
</dbReference>
<comment type="caution">
    <text evidence="3">The sequence shown here is derived from an EMBL/GenBank/DDBJ whole genome shotgun (WGS) entry which is preliminary data.</text>
</comment>
<name>A0AAN4YKY5_ASPOZ</name>
<gene>
    <name evidence="3" type="ORF">Aory04_000710500</name>
</gene>
<comment type="pathway">
    <text evidence="1">Mycotoxin biosynthesis.</text>
</comment>
<dbReference type="InterPro" id="IPR021765">
    <property type="entry name" value="UstYa-like"/>
</dbReference>